<gene>
    <name evidence="1" type="ORF">UR08_05565</name>
</gene>
<dbReference type="Proteomes" id="UP000257055">
    <property type="component" value="Unassembled WGS sequence"/>
</dbReference>
<organism evidence="1 2">
    <name type="scientific">Listeria kieliensis</name>
    <dbReference type="NCBI Taxonomy" id="1621700"/>
    <lineage>
        <taxon>Bacteria</taxon>
        <taxon>Bacillati</taxon>
        <taxon>Bacillota</taxon>
        <taxon>Bacilli</taxon>
        <taxon>Bacillales</taxon>
        <taxon>Listeriaceae</taxon>
        <taxon>Listeria</taxon>
    </lineage>
</organism>
<comment type="caution">
    <text evidence="1">The sequence shown here is derived from an EMBL/GenBank/DDBJ whole genome shotgun (WGS) entry which is preliminary data.</text>
</comment>
<sequence>MEKQVFSVEKEKLPAGRQFLCYINDGDVQNGNWIFLAVQDQTHLYERDGILKFAEWLDSFL</sequence>
<reference evidence="2" key="1">
    <citation type="submission" date="2015-04" db="EMBL/GenBank/DDBJ databases">
        <authorList>
            <person name="Schardt J."/>
            <person name="Mueller-Herbst S."/>
            <person name="Scherer S."/>
            <person name="Huptas C."/>
        </authorList>
    </citation>
    <scope>NUCLEOTIDE SEQUENCE [LARGE SCALE GENOMIC DNA]</scope>
    <source>
        <strain evidence="2">Kiel-L1</strain>
    </source>
</reference>
<dbReference type="EMBL" id="LARY01000001">
    <property type="protein sequence ID" value="RDX02963.1"/>
    <property type="molecule type" value="Genomic_DNA"/>
</dbReference>
<accession>A0A3D8TVD8</accession>
<keyword evidence="2" id="KW-1185">Reference proteome</keyword>
<dbReference type="AlphaFoldDB" id="A0A3D8TVD8"/>
<evidence type="ECO:0000313" key="2">
    <source>
        <dbReference type="Proteomes" id="UP000257055"/>
    </source>
</evidence>
<name>A0A3D8TVD8_9LIST</name>
<evidence type="ECO:0000313" key="1">
    <source>
        <dbReference type="EMBL" id="RDX02963.1"/>
    </source>
</evidence>
<protein>
    <submittedName>
        <fullName evidence="1">Uncharacterized protein</fullName>
    </submittedName>
</protein>
<proteinExistence type="predicted"/>